<reference evidence="2 3" key="1">
    <citation type="submission" date="2017-05" db="EMBL/GenBank/DDBJ databases">
        <authorList>
            <person name="Song R."/>
            <person name="Chenine A.L."/>
            <person name="Ruprecht R.M."/>
        </authorList>
    </citation>
    <scope>NUCLEOTIDE SEQUENCE [LARGE SCALE GENOMIC DNA]</scope>
    <source>
        <strain evidence="2 3">CECT 7927</strain>
    </source>
</reference>
<evidence type="ECO:0000313" key="4">
    <source>
        <dbReference type="Proteomes" id="UP001283366"/>
    </source>
</evidence>
<evidence type="ECO:0000313" key="3">
    <source>
        <dbReference type="Proteomes" id="UP000196125"/>
    </source>
</evidence>
<proteinExistence type="predicted"/>
<dbReference type="RefSeq" id="WP_087482049.1">
    <property type="nucleotide sequence ID" value="NZ_AP024883.1"/>
</dbReference>
<dbReference type="AlphaFoldDB" id="A0A1Y6IZK7"/>
<evidence type="ECO:0000313" key="1">
    <source>
        <dbReference type="EMBL" id="MDW6002545.1"/>
    </source>
</evidence>
<organism evidence="2 3">
    <name type="scientific">Vibrio mangrovi</name>
    <dbReference type="NCBI Taxonomy" id="474394"/>
    <lineage>
        <taxon>Bacteria</taxon>
        <taxon>Pseudomonadati</taxon>
        <taxon>Pseudomonadota</taxon>
        <taxon>Gammaproteobacteria</taxon>
        <taxon>Vibrionales</taxon>
        <taxon>Vibrionaceae</taxon>
        <taxon>Vibrio</taxon>
    </lineage>
</organism>
<keyword evidence="4" id="KW-1185">Reference proteome</keyword>
<accession>A0A1Y6IZK7</accession>
<dbReference type="Proteomes" id="UP000196125">
    <property type="component" value="Unassembled WGS sequence"/>
</dbReference>
<protein>
    <submittedName>
        <fullName evidence="1">Pentapeptide repeat-containing protein</fullName>
    </submittedName>
    <submittedName>
        <fullName evidence="2">Pentapeptide repeats (8 copies)</fullName>
    </submittedName>
</protein>
<dbReference type="OrthoDB" id="5290767at2"/>
<dbReference type="PANTHER" id="PTHR42999:SF1">
    <property type="entry name" value="PENTAPEPTIDE REPEAT-CONTAINING PROTEIN"/>
    <property type="match status" value="1"/>
</dbReference>
<dbReference type="Proteomes" id="UP001283366">
    <property type="component" value="Unassembled WGS sequence"/>
</dbReference>
<name>A0A1Y6IZK7_9VIBR</name>
<reference evidence="1 4" key="2">
    <citation type="submission" date="2023-11" db="EMBL/GenBank/DDBJ databases">
        <title>Plant-associative lifestyle of Vibrio porteresiae and its evolutionary dynamics.</title>
        <authorList>
            <person name="Rameshkumar N."/>
            <person name="Kirti K."/>
        </authorList>
    </citation>
    <scope>NUCLEOTIDE SEQUENCE [LARGE SCALE GENOMIC DNA]</scope>
    <source>
        <strain evidence="1 4">MSSRF38</strain>
    </source>
</reference>
<dbReference type="SUPFAM" id="SSF141571">
    <property type="entry name" value="Pentapeptide repeat-like"/>
    <property type="match status" value="1"/>
</dbReference>
<dbReference type="InterPro" id="IPR001646">
    <property type="entry name" value="5peptide_repeat"/>
</dbReference>
<dbReference type="Gene3D" id="2.160.20.80">
    <property type="entry name" value="E3 ubiquitin-protein ligase SopA"/>
    <property type="match status" value="1"/>
</dbReference>
<dbReference type="PANTHER" id="PTHR42999">
    <property type="entry name" value="ANTIBIOTIC RESISTANCE PROTEIN MCBG"/>
    <property type="match status" value="1"/>
</dbReference>
<sequence>MEKVQSNKSYFETTFKNISLPAFTCTDSEFESCEFIDCDFSQSTFKHCKFLDCTFRQCNLSLLQTPQTRFFETEFTNCKLVGVDWTQAYWPPYYPDPDLKFYECILNDSSMFGLTLTGLVLESCKLHDVDFREGNFSGATMTDCDFTNSLFMRTNLQSVDFTDSVNYTIHVLENQVQQARFSRFEALSLLETLGIELAD</sequence>
<dbReference type="InterPro" id="IPR052949">
    <property type="entry name" value="PA_immunity-related"/>
</dbReference>
<dbReference type="Pfam" id="PF13599">
    <property type="entry name" value="Pentapeptide_4"/>
    <property type="match status" value="2"/>
</dbReference>
<gene>
    <name evidence="1" type="ORF">SBX37_06670</name>
    <name evidence="2" type="ORF">VIM7927_03233</name>
</gene>
<dbReference type="EMBL" id="FXXI01000007">
    <property type="protein sequence ID" value="SMS01922.1"/>
    <property type="molecule type" value="Genomic_DNA"/>
</dbReference>
<dbReference type="EMBL" id="JAWRCO010000001">
    <property type="protein sequence ID" value="MDW6002545.1"/>
    <property type="molecule type" value="Genomic_DNA"/>
</dbReference>
<evidence type="ECO:0000313" key="2">
    <source>
        <dbReference type="EMBL" id="SMS01922.1"/>
    </source>
</evidence>